<sequence>QSCWNRKGPSPNCSHRHIHRIVRQRSVICHHWSRVQLHIAPVVACFLTPRHPMLCIALGDVRFRCSCSMETHSMKLSIQCCANVKATRSLEVFSY</sequence>
<organism evidence="1 2">
    <name type="scientific">Staurois parvus</name>
    <dbReference type="NCBI Taxonomy" id="386267"/>
    <lineage>
        <taxon>Eukaryota</taxon>
        <taxon>Metazoa</taxon>
        <taxon>Chordata</taxon>
        <taxon>Craniata</taxon>
        <taxon>Vertebrata</taxon>
        <taxon>Euteleostomi</taxon>
        <taxon>Amphibia</taxon>
        <taxon>Batrachia</taxon>
        <taxon>Anura</taxon>
        <taxon>Neobatrachia</taxon>
        <taxon>Ranoidea</taxon>
        <taxon>Ranidae</taxon>
        <taxon>Staurois</taxon>
    </lineage>
</organism>
<gene>
    <name evidence="1" type="ORF">SPARVUS_LOCUS2509611</name>
</gene>
<evidence type="ECO:0000313" key="1">
    <source>
        <dbReference type="EMBL" id="CAI9544592.1"/>
    </source>
</evidence>
<accession>A0ABN9BAN8</accession>
<evidence type="ECO:0000313" key="2">
    <source>
        <dbReference type="Proteomes" id="UP001162483"/>
    </source>
</evidence>
<dbReference type="EMBL" id="CATNWA010003125">
    <property type="protein sequence ID" value="CAI9544592.1"/>
    <property type="molecule type" value="Genomic_DNA"/>
</dbReference>
<feature type="non-terminal residue" evidence="1">
    <location>
        <position position="1"/>
    </location>
</feature>
<proteinExistence type="predicted"/>
<keyword evidence="2" id="KW-1185">Reference proteome</keyword>
<comment type="caution">
    <text evidence="1">The sequence shown here is derived from an EMBL/GenBank/DDBJ whole genome shotgun (WGS) entry which is preliminary data.</text>
</comment>
<reference evidence="1" key="1">
    <citation type="submission" date="2023-05" db="EMBL/GenBank/DDBJ databases">
        <authorList>
            <person name="Stuckert A."/>
        </authorList>
    </citation>
    <scope>NUCLEOTIDE SEQUENCE</scope>
</reference>
<protein>
    <submittedName>
        <fullName evidence="1">Uncharacterized protein</fullName>
    </submittedName>
</protein>
<dbReference type="Proteomes" id="UP001162483">
    <property type="component" value="Unassembled WGS sequence"/>
</dbReference>
<name>A0ABN9BAN8_9NEOB</name>